<accession>A0A381WL32</accession>
<feature type="transmembrane region" description="Helical" evidence="1">
    <location>
        <begin position="7"/>
        <end position="27"/>
    </location>
</feature>
<gene>
    <name evidence="2" type="ORF">METZ01_LOCUS105996</name>
</gene>
<dbReference type="EMBL" id="UINC01012130">
    <property type="protein sequence ID" value="SVA53142.1"/>
    <property type="molecule type" value="Genomic_DNA"/>
</dbReference>
<feature type="transmembrane region" description="Helical" evidence="1">
    <location>
        <begin position="33"/>
        <end position="54"/>
    </location>
</feature>
<evidence type="ECO:0000256" key="1">
    <source>
        <dbReference type="SAM" id="Phobius"/>
    </source>
</evidence>
<keyword evidence="1" id="KW-1133">Transmembrane helix</keyword>
<dbReference type="AlphaFoldDB" id="A0A381WL32"/>
<name>A0A381WL32_9ZZZZ</name>
<keyword evidence="1" id="KW-0472">Membrane</keyword>
<sequence>MINILGGISGVTILYVLLMVLLSWSIIGSKGRWITKGLFMAVAIWFSVTLYYSFHNFMGWPTEETIDTQHSQLIWFQVKEPSKVSNHPGVIYLWLRAISPPEKLEGLTLKQLSNPMVWFTYPDETAPRAYKIPYTKKRHKKLREAAEGRKTGVRTYVEVEKKKILPGKPGDQEVDDQIRFTLINPQDILPKE</sequence>
<evidence type="ECO:0000313" key="2">
    <source>
        <dbReference type="EMBL" id="SVA53142.1"/>
    </source>
</evidence>
<organism evidence="2">
    <name type="scientific">marine metagenome</name>
    <dbReference type="NCBI Taxonomy" id="408172"/>
    <lineage>
        <taxon>unclassified sequences</taxon>
        <taxon>metagenomes</taxon>
        <taxon>ecological metagenomes</taxon>
    </lineage>
</organism>
<reference evidence="2" key="1">
    <citation type="submission" date="2018-05" db="EMBL/GenBank/DDBJ databases">
        <authorList>
            <person name="Lanie J.A."/>
            <person name="Ng W.-L."/>
            <person name="Kazmierczak K.M."/>
            <person name="Andrzejewski T.M."/>
            <person name="Davidsen T.M."/>
            <person name="Wayne K.J."/>
            <person name="Tettelin H."/>
            <person name="Glass J.I."/>
            <person name="Rusch D."/>
            <person name="Podicherti R."/>
            <person name="Tsui H.-C.T."/>
            <person name="Winkler M.E."/>
        </authorList>
    </citation>
    <scope>NUCLEOTIDE SEQUENCE</scope>
</reference>
<keyword evidence="1" id="KW-0812">Transmembrane</keyword>
<proteinExistence type="predicted"/>
<protein>
    <submittedName>
        <fullName evidence="2">Uncharacterized protein</fullName>
    </submittedName>
</protein>